<dbReference type="InterPro" id="IPR042095">
    <property type="entry name" value="SUMF_sf"/>
</dbReference>
<reference evidence="4 5" key="1">
    <citation type="submission" date="2022-11" db="EMBL/GenBank/DDBJ databases">
        <title>Desulfobotulus tamanensis H1 sp. nov. - anaerobic, alkaliphilic, sulphate reducing bacterium isolated from terrestrial mud volcano.</title>
        <authorList>
            <person name="Frolova A."/>
            <person name="Merkel A.Y."/>
            <person name="Slobodkin A.I."/>
        </authorList>
    </citation>
    <scope>NUCLEOTIDE SEQUENCE [LARGE SCALE GENOMIC DNA]</scope>
    <source>
        <strain evidence="4 5">H1</strain>
    </source>
</reference>
<organism evidence="4 5">
    <name type="scientific">Desulfobotulus pelophilus</name>
    <dbReference type="NCBI Taxonomy" id="2823377"/>
    <lineage>
        <taxon>Bacteria</taxon>
        <taxon>Pseudomonadati</taxon>
        <taxon>Thermodesulfobacteriota</taxon>
        <taxon>Desulfobacteria</taxon>
        <taxon>Desulfobacterales</taxon>
        <taxon>Desulfobacteraceae</taxon>
        <taxon>Desulfobotulus</taxon>
    </lineage>
</organism>
<dbReference type="InterPro" id="IPR005532">
    <property type="entry name" value="SUMF_dom"/>
</dbReference>
<dbReference type="SUPFAM" id="SSF56436">
    <property type="entry name" value="C-type lectin-like"/>
    <property type="match status" value="1"/>
</dbReference>
<evidence type="ECO:0000313" key="4">
    <source>
        <dbReference type="EMBL" id="MCW7755138.1"/>
    </source>
</evidence>
<feature type="compositionally biased region" description="Low complexity" evidence="1">
    <location>
        <begin position="641"/>
        <end position="651"/>
    </location>
</feature>
<keyword evidence="5" id="KW-1185">Reference proteome</keyword>
<dbReference type="Gene3D" id="3.40.50.1460">
    <property type="match status" value="1"/>
</dbReference>
<feature type="region of interest" description="Disordered" evidence="1">
    <location>
        <begin position="641"/>
        <end position="663"/>
    </location>
</feature>
<dbReference type="PANTHER" id="PTHR23150">
    <property type="entry name" value="SULFATASE MODIFYING FACTOR 1, 2"/>
    <property type="match status" value="1"/>
</dbReference>
<dbReference type="EMBL" id="JAPFPW010000022">
    <property type="protein sequence ID" value="MCW7755138.1"/>
    <property type="molecule type" value="Genomic_DNA"/>
</dbReference>
<proteinExistence type="predicted"/>
<gene>
    <name evidence="4" type="ORF">OOT00_14210</name>
</gene>
<accession>A0ABT3NCD6</accession>
<evidence type="ECO:0000259" key="2">
    <source>
        <dbReference type="Pfam" id="PF03781"/>
    </source>
</evidence>
<dbReference type="InterPro" id="IPR051043">
    <property type="entry name" value="Sulfatase_Mod_Factor_Kinase"/>
</dbReference>
<evidence type="ECO:0000259" key="3">
    <source>
        <dbReference type="Pfam" id="PF08308"/>
    </source>
</evidence>
<protein>
    <submittedName>
        <fullName evidence="4">SUMF1/EgtB/PvdO family nonheme iron enzyme</fullName>
    </submittedName>
</protein>
<comment type="caution">
    <text evidence="4">The sequence shown here is derived from an EMBL/GenBank/DDBJ whole genome shotgun (WGS) entry which is preliminary data.</text>
</comment>
<dbReference type="Proteomes" id="UP001209681">
    <property type="component" value="Unassembled WGS sequence"/>
</dbReference>
<dbReference type="RefSeq" id="WP_265426060.1">
    <property type="nucleotide sequence ID" value="NZ_JAPFPW010000022.1"/>
</dbReference>
<evidence type="ECO:0000256" key="1">
    <source>
        <dbReference type="SAM" id="MobiDB-lite"/>
    </source>
</evidence>
<dbReference type="Gene3D" id="3.90.1580.10">
    <property type="entry name" value="paralog of FGE (formylglycine-generating enzyme)"/>
    <property type="match status" value="1"/>
</dbReference>
<dbReference type="InterPro" id="IPR013229">
    <property type="entry name" value="PEGA"/>
</dbReference>
<dbReference type="InterPro" id="IPR016187">
    <property type="entry name" value="CTDL_fold"/>
</dbReference>
<sequence length="696" mass="76686">MMKLQSYSARIPAMAFCRQLIPILSGLLLIMTVTVVFAAENRALIIGVHTYTDEDIQAPVTAKADADAMAAFLEKKLGFQVTKISGSSASKQAIMTALESAARNTAPEDALLIYYAGAAEVETLYGYGWWLGTDAVHSDSQTWVDIGSVQRILRQAAARRIFLISDTVFPESACGDPVTQESAQLSNKDSGGFAHTVLYRSSGNAIISEGPTGLLVSSLFHVLSSKGASFSGYEIFTALSQEAEGLGGRLEYRNLTTGQPFTGDPVFSTAIREKSVPEVHTPEKEPAAHLGIRTNVEEARIRINGQDRGAGPLQITGLDAGRYRVEASASGYEDFSEEILLSSGESRELSLFLSARRPEKGFLLIRTLPENTHIEFMDKDHGYRPELPLAPGIHALRFQAPLHETLEKNISIRAGEKKNIHVELTLLPSFENELQMRFLRIESGRFTMGSSGGETRRKADEAQHQVLITKPFFMQEQEVTIGQWKRFITATGYRTEAETGPGAFALENGFRWVRDPAYNWKQPGYAIEDSFPVSAVSYNDAKAFVQWMRQEEGLFYDLPTEAEWEYAARAGSQTTYAYGDCLTQEQANFAANSFRSGCPAGSYRQQPMPVGALAPNDWGLRDMHGNVWEWCRDWYADYPSGDGESSDPSGPATGQRKIIRGGGWDTDMDAARIANRHTAEPSAAYANIGFRLVIRP</sequence>
<evidence type="ECO:0000313" key="5">
    <source>
        <dbReference type="Proteomes" id="UP001209681"/>
    </source>
</evidence>
<dbReference type="Pfam" id="PF03781">
    <property type="entry name" value="FGE-sulfatase"/>
    <property type="match status" value="1"/>
</dbReference>
<feature type="domain" description="Sulfatase-modifying factor enzyme-like" evidence="2">
    <location>
        <begin position="438"/>
        <end position="693"/>
    </location>
</feature>
<dbReference type="PANTHER" id="PTHR23150:SF19">
    <property type="entry name" value="FORMYLGLYCINE-GENERATING ENZYME"/>
    <property type="match status" value="1"/>
</dbReference>
<dbReference type="Pfam" id="PF08308">
    <property type="entry name" value="PEGA"/>
    <property type="match status" value="1"/>
</dbReference>
<feature type="domain" description="PEGA" evidence="3">
    <location>
        <begin position="290"/>
        <end position="353"/>
    </location>
</feature>
<name>A0ABT3NCD6_9BACT</name>